<protein>
    <submittedName>
        <fullName evidence="1">Uncharacterized protein</fullName>
    </submittedName>
</protein>
<evidence type="ECO:0000313" key="2">
    <source>
        <dbReference type="Proteomes" id="UP000266644"/>
    </source>
</evidence>
<dbReference type="EMBL" id="QRJE01000008">
    <property type="protein sequence ID" value="RHH14434.1"/>
    <property type="molecule type" value="Genomic_DNA"/>
</dbReference>
<name>A0A396C6W2_BACFG</name>
<comment type="caution">
    <text evidence="1">The sequence shown here is derived from an EMBL/GenBank/DDBJ whole genome shotgun (WGS) entry which is preliminary data.</text>
</comment>
<reference evidence="1 2" key="1">
    <citation type="submission" date="2018-08" db="EMBL/GenBank/DDBJ databases">
        <title>A genome reference for cultivated species of the human gut microbiota.</title>
        <authorList>
            <person name="Zou Y."/>
            <person name="Xue W."/>
            <person name="Luo G."/>
        </authorList>
    </citation>
    <scope>NUCLEOTIDE SEQUENCE [LARGE SCALE GENOMIC DNA]</scope>
    <source>
        <strain evidence="1 2">AM18-6</strain>
    </source>
</reference>
<dbReference type="Proteomes" id="UP000266644">
    <property type="component" value="Unassembled WGS sequence"/>
</dbReference>
<evidence type="ECO:0000313" key="1">
    <source>
        <dbReference type="EMBL" id="RHH14434.1"/>
    </source>
</evidence>
<dbReference type="AlphaFoldDB" id="A0A396C6W2"/>
<proteinExistence type="predicted"/>
<organism evidence="1 2">
    <name type="scientific">Bacteroides fragilis</name>
    <dbReference type="NCBI Taxonomy" id="817"/>
    <lineage>
        <taxon>Bacteria</taxon>
        <taxon>Pseudomonadati</taxon>
        <taxon>Bacteroidota</taxon>
        <taxon>Bacteroidia</taxon>
        <taxon>Bacteroidales</taxon>
        <taxon>Bacteroidaceae</taxon>
        <taxon>Bacteroides</taxon>
    </lineage>
</organism>
<accession>A0A396C6W2</accession>
<dbReference type="RefSeq" id="WP_122330082.1">
    <property type="nucleotide sequence ID" value="NZ_JAQDYY010000001.1"/>
</dbReference>
<gene>
    <name evidence="1" type="ORF">DW228_06430</name>
</gene>
<sequence length="142" mass="16777">MDEFITSKRVTIVKSNVKKDEFDRFVFGKLGCNRRFDVTPSGSLIHTYYGLTEYDDFIRFFDHAPFILLCAGGPFAAEFICERFLCSVTWDEQAIRVVFYENREQMIETIRRSQQYVLTHFDCFDNLPAEILLVFSNELFHK</sequence>